<name>U9TH34_RHIID</name>
<gene>
    <name evidence="1" type="ORF">GLOINDRAFT_3721</name>
</gene>
<sequence length="96" mass="11486">MDTDIPDKKSAPTWTPIFQGYRFQCGYRIPKIRISKEYQFQHEYRIPKIQLQRGRRYSRKSVPAWIPIFQEIGFNVDADIPENQLQYGYMDADIPD</sequence>
<feature type="non-terminal residue" evidence="1">
    <location>
        <position position="96"/>
    </location>
</feature>
<organism evidence="1">
    <name type="scientific">Rhizophagus irregularis (strain DAOM 181602 / DAOM 197198 / MUCL 43194)</name>
    <name type="common">Arbuscular mycorrhizal fungus</name>
    <name type="synonym">Glomus intraradices</name>
    <dbReference type="NCBI Taxonomy" id="747089"/>
    <lineage>
        <taxon>Eukaryota</taxon>
        <taxon>Fungi</taxon>
        <taxon>Fungi incertae sedis</taxon>
        <taxon>Mucoromycota</taxon>
        <taxon>Glomeromycotina</taxon>
        <taxon>Glomeromycetes</taxon>
        <taxon>Glomerales</taxon>
        <taxon>Glomeraceae</taxon>
        <taxon>Rhizophagus</taxon>
    </lineage>
</organism>
<protein>
    <submittedName>
        <fullName evidence="1">Uncharacterized protein</fullName>
    </submittedName>
</protein>
<evidence type="ECO:0000313" key="1">
    <source>
        <dbReference type="EMBL" id="ESA07474.1"/>
    </source>
</evidence>
<accession>U9TH34</accession>
<proteinExistence type="predicted"/>
<dbReference type="AlphaFoldDB" id="U9TH34"/>
<dbReference type="EMBL" id="KI290291">
    <property type="protein sequence ID" value="ESA07474.1"/>
    <property type="molecule type" value="Genomic_DNA"/>
</dbReference>
<reference evidence="1" key="1">
    <citation type="submission" date="2013-07" db="EMBL/GenBank/DDBJ databases">
        <title>The genome of an arbuscular mycorrhizal fungus provides insights into the evolution of the oldest plant symbiosis.</title>
        <authorList>
            <consortium name="DOE Joint Genome Institute"/>
            <person name="Tisserant E."/>
            <person name="Malbreil M."/>
            <person name="Kuo A."/>
            <person name="Kohler A."/>
            <person name="Symeonidi A."/>
            <person name="Balestrini R."/>
            <person name="Charron P."/>
            <person name="Duensing N."/>
            <person name="Frei-dit-Frey N."/>
            <person name="Gianinazzi-Pearson V."/>
            <person name="Gilbert B."/>
            <person name="Handa Y."/>
            <person name="Hijri M."/>
            <person name="Kaul R."/>
            <person name="Kawaguchi M."/>
            <person name="Krajinski F."/>
            <person name="Lammers P."/>
            <person name="Lapierre D."/>
            <person name="Masclaux F.G."/>
            <person name="Murat C."/>
            <person name="Morin E."/>
            <person name="Ndikumana S."/>
            <person name="Pagni M."/>
            <person name="Petitpierre D."/>
            <person name="Requena N."/>
            <person name="Rosikiewicz P."/>
            <person name="Riley R."/>
            <person name="Saito K."/>
            <person name="San Clemente H."/>
            <person name="Shapiro H."/>
            <person name="van Tuinen D."/>
            <person name="Becard G."/>
            <person name="Bonfante P."/>
            <person name="Paszkowski U."/>
            <person name="Shachar-Hill Y."/>
            <person name="Young J.P."/>
            <person name="Sanders I.R."/>
            <person name="Henrissat B."/>
            <person name="Rensing S.A."/>
            <person name="Grigoriev I.V."/>
            <person name="Corradi N."/>
            <person name="Roux C."/>
            <person name="Martin F."/>
        </authorList>
    </citation>
    <scope>NUCLEOTIDE SEQUENCE</scope>
    <source>
        <strain evidence="1">DAOM 197198</strain>
    </source>
</reference>
<dbReference type="HOGENOM" id="CLU_2365375_0_0_1"/>